<feature type="compositionally biased region" description="Low complexity" evidence="1">
    <location>
        <begin position="67"/>
        <end position="86"/>
    </location>
</feature>
<sequence>MSRSFGVHDAPPHAANTVTISTSNPPQQQLRPMAMPLRAMPQPVSIRKINDAAPLTSKEEPLDDFPGTVAGPSSSSAGTSSGPLSVPSTSVNTFQQYQRGAVGGALAGLNHGGNGLLLDQHVPAPINLASKVAEVFLTAGHAFQKLGDLTLQLHTTTDSDESKWSDKEVDHLRDALTKFAHELDQISTSVASRAKNHIKADIKRRHFDDSHQPQIKRMAGVGGTTLLTGTLGNPNYGGLTATTSMGAIPLAPKRVAMPPTGKIVNARQVVTGRYAVAGTSMSTSPSPVSLQMPHLQQQQAAPSAANATNPTTSTLTTGLAASAAGYRTVASSWRRTNGF</sequence>
<name>A0A8S1H3K1_9PELO</name>
<evidence type="ECO:0000313" key="3">
    <source>
        <dbReference type="Proteomes" id="UP000835052"/>
    </source>
</evidence>
<dbReference type="AlphaFoldDB" id="A0A8S1H3K1"/>
<dbReference type="GO" id="GO:0016589">
    <property type="term" value="C:NURF complex"/>
    <property type="evidence" value="ECO:0007669"/>
    <property type="project" value="TreeGrafter"/>
</dbReference>
<dbReference type="PANTHER" id="PTHR21397:SF2">
    <property type="entry name" value="CHROMATIN COMPLEXES SUBUNIT BAP18"/>
    <property type="match status" value="1"/>
</dbReference>
<evidence type="ECO:0000256" key="1">
    <source>
        <dbReference type="SAM" id="MobiDB-lite"/>
    </source>
</evidence>
<keyword evidence="3" id="KW-1185">Reference proteome</keyword>
<organism evidence="2 3">
    <name type="scientific">Caenorhabditis auriculariae</name>
    <dbReference type="NCBI Taxonomy" id="2777116"/>
    <lineage>
        <taxon>Eukaryota</taxon>
        <taxon>Metazoa</taxon>
        <taxon>Ecdysozoa</taxon>
        <taxon>Nematoda</taxon>
        <taxon>Chromadorea</taxon>
        <taxon>Rhabditida</taxon>
        <taxon>Rhabditina</taxon>
        <taxon>Rhabditomorpha</taxon>
        <taxon>Rhabditoidea</taxon>
        <taxon>Rhabditidae</taxon>
        <taxon>Peloderinae</taxon>
        <taxon>Caenorhabditis</taxon>
    </lineage>
</organism>
<proteinExistence type="predicted"/>
<comment type="caution">
    <text evidence="2">The sequence shown here is derived from an EMBL/GenBank/DDBJ whole genome shotgun (WGS) entry which is preliminary data.</text>
</comment>
<accession>A0A8S1H3K1</accession>
<protein>
    <submittedName>
        <fullName evidence="2">Uncharacterized protein</fullName>
    </submittedName>
</protein>
<dbReference type="Proteomes" id="UP000835052">
    <property type="component" value="Unassembled WGS sequence"/>
</dbReference>
<feature type="region of interest" description="Disordered" evidence="1">
    <location>
        <begin position="1"/>
        <end position="45"/>
    </location>
</feature>
<dbReference type="PANTHER" id="PTHR21397">
    <property type="entry name" value="CHROMATIN COMPLEXES SUBUNIT BAP18-RELATED"/>
    <property type="match status" value="1"/>
</dbReference>
<dbReference type="OrthoDB" id="10021571at2759"/>
<dbReference type="GO" id="GO:0071339">
    <property type="term" value="C:MLL1 complex"/>
    <property type="evidence" value="ECO:0007669"/>
    <property type="project" value="TreeGrafter"/>
</dbReference>
<reference evidence="2" key="1">
    <citation type="submission" date="2020-10" db="EMBL/GenBank/DDBJ databases">
        <authorList>
            <person name="Kikuchi T."/>
        </authorList>
    </citation>
    <scope>NUCLEOTIDE SEQUENCE</scope>
    <source>
        <strain evidence="2">NKZ352</strain>
    </source>
</reference>
<dbReference type="EMBL" id="CAJGYM010000011">
    <property type="protein sequence ID" value="CAD6189714.1"/>
    <property type="molecule type" value="Genomic_DNA"/>
</dbReference>
<gene>
    <name evidence="2" type="ORF">CAUJ_LOCUS5633</name>
</gene>
<evidence type="ECO:0000313" key="2">
    <source>
        <dbReference type="EMBL" id="CAD6189714.1"/>
    </source>
</evidence>
<feature type="region of interest" description="Disordered" evidence="1">
    <location>
        <begin position="57"/>
        <end position="89"/>
    </location>
</feature>
<feature type="compositionally biased region" description="Polar residues" evidence="1">
    <location>
        <begin position="16"/>
        <end position="30"/>
    </location>
</feature>